<evidence type="ECO:0000259" key="1">
    <source>
        <dbReference type="Pfam" id="PF20409"/>
    </source>
</evidence>
<organism evidence="2 3">
    <name type="scientific">Hymenobacter armeniacus</name>
    <dbReference type="NCBI Taxonomy" id="2771358"/>
    <lineage>
        <taxon>Bacteria</taxon>
        <taxon>Pseudomonadati</taxon>
        <taxon>Bacteroidota</taxon>
        <taxon>Cytophagia</taxon>
        <taxon>Cytophagales</taxon>
        <taxon>Hymenobacteraceae</taxon>
        <taxon>Hymenobacter</taxon>
    </lineage>
</organism>
<sequence>MTTTQAIMTVQEVADRYYELAQRGQIGQIQDELYAPNAVSLEPENRSNLPRRVEGLAAMKQKEQQFYQLYEQMHGGECGKPVVSGDYFACAQSLDVTQNGQRKNKHQLAVFEVVEGKIVREEFFYKE</sequence>
<proteinExistence type="predicted"/>
<dbReference type="RefSeq" id="WP_190926585.1">
    <property type="nucleotide sequence ID" value="NZ_JACXAC010000005.1"/>
</dbReference>
<comment type="caution">
    <text evidence="2">The sequence shown here is derived from an EMBL/GenBank/DDBJ whole genome shotgun (WGS) entry which is preliminary data.</text>
</comment>
<protein>
    <submittedName>
        <fullName evidence="2">Nuclear transport factor 2 family protein</fullName>
    </submittedName>
</protein>
<dbReference type="SUPFAM" id="SSF54427">
    <property type="entry name" value="NTF2-like"/>
    <property type="match status" value="1"/>
</dbReference>
<gene>
    <name evidence="2" type="ORF">IC234_16155</name>
</gene>
<dbReference type="Proteomes" id="UP000606003">
    <property type="component" value="Unassembled WGS sequence"/>
</dbReference>
<dbReference type="EMBL" id="JACXAC010000005">
    <property type="protein sequence ID" value="MBD2723661.1"/>
    <property type="molecule type" value="Genomic_DNA"/>
</dbReference>
<dbReference type="InterPro" id="IPR032710">
    <property type="entry name" value="NTF2-like_dom_sf"/>
</dbReference>
<dbReference type="InterPro" id="IPR046860">
    <property type="entry name" value="SnoaL_5"/>
</dbReference>
<feature type="domain" description="SnoaL-like" evidence="1">
    <location>
        <begin position="8"/>
        <end position="125"/>
    </location>
</feature>
<keyword evidence="3" id="KW-1185">Reference proteome</keyword>
<reference evidence="2 3" key="1">
    <citation type="submission" date="2020-09" db="EMBL/GenBank/DDBJ databases">
        <authorList>
            <person name="Kim M.K."/>
        </authorList>
    </citation>
    <scope>NUCLEOTIDE SEQUENCE [LARGE SCALE GENOMIC DNA]</scope>
    <source>
        <strain evidence="2 3">BT189</strain>
    </source>
</reference>
<name>A0ABR8JXY5_9BACT</name>
<dbReference type="Pfam" id="PF20409">
    <property type="entry name" value="SnoaL_5"/>
    <property type="match status" value="1"/>
</dbReference>
<dbReference type="Gene3D" id="3.10.450.50">
    <property type="match status" value="1"/>
</dbReference>
<evidence type="ECO:0000313" key="3">
    <source>
        <dbReference type="Proteomes" id="UP000606003"/>
    </source>
</evidence>
<evidence type="ECO:0000313" key="2">
    <source>
        <dbReference type="EMBL" id="MBD2723661.1"/>
    </source>
</evidence>
<accession>A0ABR8JXY5</accession>